<proteinExistence type="predicted"/>
<organism evidence="2 3">
    <name type="scientific">Marivirga sericea</name>
    <dbReference type="NCBI Taxonomy" id="1028"/>
    <lineage>
        <taxon>Bacteria</taxon>
        <taxon>Pseudomonadati</taxon>
        <taxon>Bacteroidota</taxon>
        <taxon>Cytophagia</taxon>
        <taxon>Cytophagales</taxon>
        <taxon>Marivirgaceae</taxon>
        <taxon>Marivirga</taxon>
    </lineage>
</organism>
<feature type="transmembrane region" description="Helical" evidence="1">
    <location>
        <begin position="6"/>
        <end position="25"/>
    </location>
</feature>
<reference evidence="3" key="1">
    <citation type="submission" date="2017-04" db="EMBL/GenBank/DDBJ databases">
        <authorList>
            <person name="Varghese N."/>
            <person name="Submissions S."/>
        </authorList>
    </citation>
    <scope>NUCLEOTIDE SEQUENCE [LARGE SCALE GENOMIC DNA]</scope>
    <source>
        <strain evidence="3">DSM 4125</strain>
    </source>
</reference>
<name>A0A1X7IKL7_9BACT</name>
<dbReference type="OrthoDB" id="933657at2"/>
<gene>
    <name evidence="2" type="ORF">SAMN05661096_00775</name>
</gene>
<keyword evidence="1" id="KW-0812">Transmembrane</keyword>
<evidence type="ECO:0000256" key="1">
    <source>
        <dbReference type="SAM" id="Phobius"/>
    </source>
</evidence>
<sequence length="250" mass="28436">MKVLKWILIVVISLAVIGFIGYSIVDEDLPEGETGKEAEQLTEKVLAAVNDSAWKEIAVVQWSLGGQKKLIWDKDRHWAKVSWDKYDVFIKLNSKEGVAFAKNKKVERDELLSKLTSDAYEIWANDSFWLNPITKLKDAGTERRYVVQKDADLEGLLVTYKSGGVTPGDSYLWLIDKKTSMPLSVKMWVQIIPLGGLKFSWENWHTTPGGAKIAQTHESFFTINISPLQTWIEKEEYPGIDEFKVLEGLQ</sequence>
<keyword evidence="1" id="KW-0472">Membrane</keyword>
<dbReference type="EMBL" id="FXAW01000001">
    <property type="protein sequence ID" value="SMG15506.1"/>
    <property type="molecule type" value="Genomic_DNA"/>
</dbReference>
<dbReference type="Proteomes" id="UP000193804">
    <property type="component" value="Unassembled WGS sequence"/>
</dbReference>
<dbReference type="AlphaFoldDB" id="A0A1X7IKL7"/>
<evidence type="ECO:0000313" key="3">
    <source>
        <dbReference type="Proteomes" id="UP000193804"/>
    </source>
</evidence>
<evidence type="ECO:0000313" key="2">
    <source>
        <dbReference type="EMBL" id="SMG15506.1"/>
    </source>
</evidence>
<accession>A0A1X7IKL7</accession>
<dbReference type="STRING" id="1028.SAMN05661096_00775"/>
<dbReference type="RefSeq" id="WP_085515754.1">
    <property type="nucleotide sequence ID" value="NZ_FXAW01000001.1"/>
</dbReference>
<evidence type="ECO:0008006" key="4">
    <source>
        <dbReference type="Google" id="ProtNLM"/>
    </source>
</evidence>
<keyword evidence="1" id="KW-1133">Transmembrane helix</keyword>
<protein>
    <recommendedName>
        <fullName evidence="4">Outer membrane lipoprotein-sorting protein</fullName>
    </recommendedName>
</protein>
<keyword evidence="3" id="KW-1185">Reference proteome</keyword>